<evidence type="ECO:0000313" key="1">
    <source>
        <dbReference type="EMBL" id="GAH61771.1"/>
    </source>
</evidence>
<dbReference type="AlphaFoldDB" id="X1GV15"/>
<dbReference type="InterPro" id="IPR015421">
    <property type="entry name" value="PyrdxlP-dep_Trfase_major"/>
</dbReference>
<gene>
    <name evidence="1" type="ORF">S03H2_29429</name>
</gene>
<dbReference type="EMBL" id="BARU01017766">
    <property type="protein sequence ID" value="GAH61771.1"/>
    <property type="molecule type" value="Genomic_DNA"/>
</dbReference>
<name>X1GV15_9ZZZZ</name>
<dbReference type="InterPro" id="IPR015424">
    <property type="entry name" value="PyrdxlP-dep_Trfase"/>
</dbReference>
<protein>
    <recommendedName>
        <fullName evidence="2">Aminotransferase class V domain-containing protein</fullName>
    </recommendedName>
</protein>
<sequence>MSEIHFNKEEGSQIKLFTPGPVFIPERILNEMAKPNDTHRSKPYAEMHQLVEEGLKSFYLPLIFV</sequence>
<comment type="caution">
    <text evidence="1">The sequence shown here is derived from an EMBL/GenBank/DDBJ whole genome shotgun (WGS) entry which is preliminary data.</text>
</comment>
<organism evidence="1">
    <name type="scientific">marine sediment metagenome</name>
    <dbReference type="NCBI Taxonomy" id="412755"/>
    <lineage>
        <taxon>unclassified sequences</taxon>
        <taxon>metagenomes</taxon>
        <taxon>ecological metagenomes</taxon>
    </lineage>
</organism>
<dbReference type="SUPFAM" id="SSF53383">
    <property type="entry name" value="PLP-dependent transferases"/>
    <property type="match status" value="1"/>
</dbReference>
<dbReference type="Gene3D" id="3.40.640.10">
    <property type="entry name" value="Type I PLP-dependent aspartate aminotransferase-like (Major domain)"/>
    <property type="match status" value="1"/>
</dbReference>
<reference evidence="1" key="1">
    <citation type="journal article" date="2014" name="Front. Microbiol.">
        <title>High frequency of phylogenetically diverse reductive dehalogenase-homologous genes in deep subseafloor sedimentary metagenomes.</title>
        <authorList>
            <person name="Kawai M."/>
            <person name="Futagami T."/>
            <person name="Toyoda A."/>
            <person name="Takaki Y."/>
            <person name="Nishi S."/>
            <person name="Hori S."/>
            <person name="Arai W."/>
            <person name="Tsubouchi T."/>
            <person name="Morono Y."/>
            <person name="Uchiyama I."/>
            <person name="Ito T."/>
            <person name="Fujiyama A."/>
            <person name="Inagaki F."/>
            <person name="Takami H."/>
        </authorList>
    </citation>
    <scope>NUCLEOTIDE SEQUENCE</scope>
    <source>
        <strain evidence="1">Expedition CK06-06</strain>
    </source>
</reference>
<accession>X1GV15</accession>
<evidence type="ECO:0008006" key="2">
    <source>
        <dbReference type="Google" id="ProtNLM"/>
    </source>
</evidence>
<proteinExistence type="predicted"/>